<dbReference type="InterPro" id="IPR029052">
    <property type="entry name" value="Metallo-depent_PP-like"/>
</dbReference>
<proteinExistence type="predicted"/>
<reference evidence="2 3" key="1">
    <citation type="submission" date="2018-06" db="EMBL/GenBank/DDBJ databases">
        <title>Genomic Encyclopedia of Archaeal and Bacterial Type Strains, Phase II (KMG-II): from individual species to whole genera.</title>
        <authorList>
            <person name="Goeker M."/>
        </authorList>
    </citation>
    <scope>NUCLEOTIDE SEQUENCE [LARGE SCALE GENOMIC DNA]</scope>
    <source>
        <strain evidence="2 3">DSM 22011</strain>
    </source>
</reference>
<dbReference type="Pfam" id="PF00149">
    <property type="entry name" value="Metallophos"/>
    <property type="match status" value="1"/>
</dbReference>
<evidence type="ECO:0000259" key="1">
    <source>
        <dbReference type="Pfam" id="PF00149"/>
    </source>
</evidence>
<dbReference type="OrthoDB" id="9807890at2"/>
<dbReference type="Gene3D" id="3.60.21.10">
    <property type="match status" value="1"/>
</dbReference>
<dbReference type="InterPro" id="IPR004843">
    <property type="entry name" value="Calcineurin-like_PHP"/>
</dbReference>
<protein>
    <submittedName>
        <fullName evidence="2">Serine/threonine protein phosphatase 1</fullName>
    </submittedName>
</protein>
<dbReference type="PANTHER" id="PTHR42850">
    <property type="entry name" value="METALLOPHOSPHOESTERASE"/>
    <property type="match status" value="1"/>
</dbReference>
<dbReference type="RefSeq" id="WP_009504432.1">
    <property type="nucleotide sequence ID" value="NZ_LIGL01000003.1"/>
</dbReference>
<organism evidence="2 3">
    <name type="scientific">Salipiger aestuarii</name>
    <dbReference type="NCBI Taxonomy" id="568098"/>
    <lineage>
        <taxon>Bacteria</taxon>
        <taxon>Pseudomonadati</taxon>
        <taxon>Pseudomonadota</taxon>
        <taxon>Alphaproteobacteria</taxon>
        <taxon>Rhodobacterales</taxon>
        <taxon>Roseobacteraceae</taxon>
        <taxon>Salipiger</taxon>
    </lineage>
</organism>
<dbReference type="Proteomes" id="UP000249165">
    <property type="component" value="Unassembled WGS sequence"/>
</dbReference>
<evidence type="ECO:0000313" key="2">
    <source>
        <dbReference type="EMBL" id="RAK23933.1"/>
    </source>
</evidence>
<keyword evidence="3" id="KW-1185">Reference proteome</keyword>
<dbReference type="GO" id="GO:0008803">
    <property type="term" value="F:bis(5'-nucleosyl)-tetraphosphatase (symmetrical) activity"/>
    <property type="evidence" value="ECO:0007669"/>
    <property type="project" value="TreeGrafter"/>
</dbReference>
<dbReference type="PANTHER" id="PTHR42850:SF4">
    <property type="entry name" value="ZINC-DEPENDENT ENDOPOLYPHOSPHATASE"/>
    <property type="match status" value="1"/>
</dbReference>
<dbReference type="GO" id="GO:0110154">
    <property type="term" value="P:RNA decapping"/>
    <property type="evidence" value="ECO:0007669"/>
    <property type="project" value="TreeGrafter"/>
</dbReference>
<dbReference type="GO" id="GO:0016791">
    <property type="term" value="F:phosphatase activity"/>
    <property type="evidence" value="ECO:0007669"/>
    <property type="project" value="TreeGrafter"/>
</dbReference>
<evidence type="ECO:0000313" key="3">
    <source>
        <dbReference type="Proteomes" id="UP000249165"/>
    </source>
</evidence>
<name>A0A327YSN3_9RHOB</name>
<sequence>MRRFLRRKPLGGAGIRRQAFQAPIQPLAPFWAIGDLHGCAELFDRLLDQMFDLGRPAIRLVLMGDYIDRGDDSAGVLRRLHGIQTEVGVDVMVCLRGNHDQMLIDFLDRPELCGPRWLRHGGLQTLASFGVAAPRPNVGHAQWQDARDRLRGALGDATEAWLRGLPSSWQSGNVFACHAGTDPALPVGAQDEAVLLWGHPDFERISRGDDTWVVHGHTIVKAPQAQDGRISIDTGAYATGRLSAALIEPGHVTFVST</sequence>
<accession>A0A327YSN3</accession>
<dbReference type="AlphaFoldDB" id="A0A327YSN3"/>
<dbReference type="GO" id="GO:0005737">
    <property type="term" value="C:cytoplasm"/>
    <property type="evidence" value="ECO:0007669"/>
    <property type="project" value="TreeGrafter"/>
</dbReference>
<dbReference type="EMBL" id="QLMG01000001">
    <property type="protein sequence ID" value="RAK23933.1"/>
    <property type="molecule type" value="Genomic_DNA"/>
</dbReference>
<feature type="domain" description="Calcineurin-like phosphoesterase" evidence="1">
    <location>
        <begin position="29"/>
        <end position="218"/>
    </location>
</feature>
<comment type="caution">
    <text evidence="2">The sequence shown here is derived from an EMBL/GenBank/DDBJ whole genome shotgun (WGS) entry which is preliminary data.</text>
</comment>
<dbReference type="SUPFAM" id="SSF56300">
    <property type="entry name" value="Metallo-dependent phosphatases"/>
    <property type="match status" value="1"/>
</dbReference>
<gene>
    <name evidence="2" type="ORF">ATI53_100140</name>
</gene>
<dbReference type="InterPro" id="IPR050126">
    <property type="entry name" value="Ap4A_hydrolase"/>
</dbReference>